<dbReference type="InterPro" id="IPR012006">
    <property type="entry name" value="CCA_bact"/>
</dbReference>
<dbReference type="GO" id="GO:0003723">
    <property type="term" value="F:RNA binding"/>
    <property type="evidence" value="ECO:0007669"/>
    <property type="project" value="UniProtKB-KW"/>
</dbReference>
<dbReference type="InterPro" id="IPR002646">
    <property type="entry name" value="PolA_pol_head_dom"/>
</dbReference>
<dbReference type="Gene3D" id="1.10.3090.10">
    <property type="entry name" value="cca-adding enzyme, domain 2"/>
    <property type="match status" value="1"/>
</dbReference>
<dbReference type="SUPFAM" id="SSF81301">
    <property type="entry name" value="Nucleotidyltransferase"/>
    <property type="match status" value="1"/>
</dbReference>
<sequence length="376" mass="41046">MEINAFFGEAVQESRRDDPATEGLEVYVVGGAVRDALLGLPAGDRDWVVVGATPEQMSARGFVPVGGDFPVFLHPVTREEYALARTERKSGRGYKGFTFHTGADVTLEDDLGRRDLTINAIARTPDGQLVDPYGGQADLRARRFRHVGAAFAEDPVRILRLARFAARFHDFTVVPETLELCRRMAADGEVDALVPERVWRELSRGLMQERPSRMLQVLADTDALSRIAPGLAVDGKLLDILDEAADAGLPLASRYALLCSDSADPAGLGKRLRASNDCNDMARLLQQVLADLPRAGKDPERVLALLERTDALRKPERFEQLLHAARRRIPVDVDDWLAARDAVKAVDAGAIAARHAGQPEGIREAVRAARLAALAP</sequence>
<dbReference type="PANTHER" id="PTHR47545">
    <property type="entry name" value="MULTIFUNCTIONAL CCA PROTEIN"/>
    <property type="match status" value="1"/>
</dbReference>
<evidence type="ECO:0000256" key="5">
    <source>
        <dbReference type="ARBA" id="ARBA00022723"/>
    </source>
</evidence>
<evidence type="ECO:0000313" key="14">
    <source>
        <dbReference type="EMBL" id="VCU68059.1"/>
    </source>
</evidence>
<gene>
    <name evidence="14" type="primary">cca</name>
    <name evidence="14" type="ORF">PIGHUM_00106</name>
</gene>
<dbReference type="AlphaFoldDB" id="A0A3P4AVK7"/>
<comment type="cofactor">
    <cofactor evidence="1">
        <name>Mg(2+)</name>
        <dbReference type="ChEBI" id="CHEBI:18420"/>
    </cofactor>
</comment>
<dbReference type="PANTHER" id="PTHR47545:SF1">
    <property type="entry name" value="MULTIFUNCTIONAL CCA PROTEIN"/>
    <property type="match status" value="1"/>
</dbReference>
<keyword evidence="10 11" id="KW-0694">RNA-binding</keyword>
<keyword evidence="5" id="KW-0479">Metal-binding</keyword>
<dbReference type="GO" id="GO:0001680">
    <property type="term" value="P:tRNA 3'-terminal CCA addition"/>
    <property type="evidence" value="ECO:0007669"/>
    <property type="project" value="InterPro"/>
</dbReference>
<dbReference type="Gene3D" id="3.30.460.10">
    <property type="entry name" value="Beta Polymerase, domain 2"/>
    <property type="match status" value="1"/>
</dbReference>
<dbReference type="Proteomes" id="UP000277294">
    <property type="component" value="Unassembled WGS sequence"/>
</dbReference>
<dbReference type="GO" id="GO:0046872">
    <property type="term" value="F:metal ion binding"/>
    <property type="evidence" value="ECO:0007669"/>
    <property type="project" value="UniProtKB-KW"/>
</dbReference>
<evidence type="ECO:0000256" key="11">
    <source>
        <dbReference type="RuleBase" id="RU003953"/>
    </source>
</evidence>
<dbReference type="GO" id="GO:0042245">
    <property type="term" value="P:RNA repair"/>
    <property type="evidence" value="ECO:0007669"/>
    <property type="project" value="UniProtKB-KW"/>
</dbReference>
<dbReference type="RefSeq" id="WP_124077710.1">
    <property type="nucleotide sequence ID" value="NZ_UWPJ01000005.1"/>
</dbReference>
<evidence type="ECO:0000256" key="4">
    <source>
        <dbReference type="ARBA" id="ARBA00022695"/>
    </source>
</evidence>
<evidence type="ECO:0000256" key="7">
    <source>
        <dbReference type="ARBA" id="ARBA00022800"/>
    </source>
</evidence>
<dbReference type="InterPro" id="IPR050124">
    <property type="entry name" value="tRNA_CCA-adding_enzyme"/>
</dbReference>
<evidence type="ECO:0000259" key="13">
    <source>
        <dbReference type="Pfam" id="PF12627"/>
    </source>
</evidence>
<evidence type="ECO:0000313" key="15">
    <source>
        <dbReference type="Proteomes" id="UP000277294"/>
    </source>
</evidence>
<comment type="similarity">
    <text evidence="11">Belongs to the tRNA nucleotidyltransferase/poly(A) polymerase family.</text>
</comment>
<dbReference type="GO" id="GO:0004810">
    <property type="term" value="F:CCA tRNA nucleotidyltransferase activity"/>
    <property type="evidence" value="ECO:0007669"/>
    <property type="project" value="InterPro"/>
</dbReference>
<feature type="domain" description="Poly A polymerase head" evidence="12">
    <location>
        <begin position="26"/>
        <end position="144"/>
    </location>
</feature>
<evidence type="ECO:0000256" key="1">
    <source>
        <dbReference type="ARBA" id="ARBA00001946"/>
    </source>
</evidence>
<dbReference type="SUPFAM" id="SSF81891">
    <property type="entry name" value="Poly A polymerase C-terminal region-like"/>
    <property type="match status" value="1"/>
</dbReference>
<evidence type="ECO:0000256" key="10">
    <source>
        <dbReference type="ARBA" id="ARBA00022884"/>
    </source>
</evidence>
<keyword evidence="9" id="KW-0460">Magnesium</keyword>
<evidence type="ECO:0000259" key="12">
    <source>
        <dbReference type="Pfam" id="PF01743"/>
    </source>
</evidence>
<dbReference type="OrthoDB" id="9805698at2"/>
<organism evidence="14 15">
    <name type="scientific">Pigmentiphaga humi</name>
    <dbReference type="NCBI Taxonomy" id="2478468"/>
    <lineage>
        <taxon>Bacteria</taxon>
        <taxon>Pseudomonadati</taxon>
        <taxon>Pseudomonadota</taxon>
        <taxon>Betaproteobacteria</taxon>
        <taxon>Burkholderiales</taxon>
        <taxon>Alcaligenaceae</taxon>
        <taxon>Pigmentiphaga</taxon>
    </lineage>
</organism>
<protein>
    <submittedName>
        <fullName evidence="14">Multifunctional CCA protein</fullName>
    </submittedName>
</protein>
<evidence type="ECO:0000256" key="2">
    <source>
        <dbReference type="ARBA" id="ARBA00022679"/>
    </source>
</evidence>
<evidence type="ECO:0000256" key="6">
    <source>
        <dbReference type="ARBA" id="ARBA00022741"/>
    </source>
</evidence>
<dbReference type="InterPro" id="IPR043519">
    <property type="entry name" value="NT_sf"/>
</dbReference>
<dbReference type="CDD" id="cd05398">
    <property type="entry name" value="NT_ClassII-CCAase"/>
    <property type="match status" value="1"/>
</dbReference>
<keyword evidence="7" id="KW-0692">RNA repair</keyword>
<dbReference type="EMBL" id="UWPJ01000005">
    <property type="protein sequence ID" value="VCU68059.1"/>
    <property type="molecule type" value="Genomic_DNA"/>
</dbReference>
<evidence type="ECO:0000256" key="9">
    <source>
        <dbReference type="ARBA" id="ARBA00022842"/>
    </source>
</evidence>
<keyword evidence="4" id="KW-0548">Nucleotidyltransferase</keyword>
<reference evidence="14 15" key="1">
    <citation type="submission" date="2018-10" db="EMBL/GenBank/DDBJ databases">
        <authorList>
            <person name="Criscuolo A."/>
        </authorList>
    </citation>
    <scope>NUCLEOTIDE SEQUENCE [LARGE SCALE GENOMIC DNA]</scope>
    <source>
        <strain evidence="14">DnA1</strain>
    </source>
</reference>
<dbReference type="Pfam" id="PF01743">
    <property type="entry name" value="PolyA_pol"/>
    <property type="match status" value="1"/>
</dbReference>
<name>A0A3P4AVK7_9BURK</name>
<evidence type="ECO:0000256" key="3">
    <source>
        <dbReference type="ARBA" id="ARBA00022694"/>
    </source>
</evidence>
<accession>A0A3P4AVK7</accession>
<keyword evidence="8" id="KW-0067">ATP-binding</keyword>
<feature type="domain" description="tRNA nucleotidyltransferase/poly(A) polymerase RNA and SrmB- binding" evidence="13">
    <location>
        <begin position="170"/>
        <end position="232"/>
    </location>
</feature>
<keyword evidence="2 11" id="KW-0808">Transferase</keyword>
<evidence type="ECO:0000256" key="8">
    <source>
        <dbReference type="ARBA" id="ARBA00022840"/>
    </source>
</evidence>
<keyword evidence="6" id="KW-0547">Nucleotide-binding</keyword>
<dbReference type="InterPro" id="IPR032828">
    <property type="entry name" value="PolyA_RNA-bd"/>
</dbReference>
<dbReference type="GO" id="GO:0005524">
    <property type="term" value="F:ATP binding"/>
    <property type="evidence" value="ECO:0007669"/>
    <property type="project" value="UniProtKB-KW"/>
</dbReference>
<keyword evidence="15" id="KW-1185">Reference proteome</keyword>
<dbReference type="Pfam" id="PF12627">
    <property type="entry name" value="PolyA_pol_RNAbd"/>
    <property type="match status" value="1"/>
</dbReference>
<dbReference type="PIRSF" id="PIRSF000813">
    <property type="entry name" value="CCA_bact"/>
    <property type="match status" value="1"/>
</dbReference>
<proteinExistence type="inferred from homology"/>
<keyword evidence="3" id="KW-0819">tRNA processing</keyword>